<protein>
    <submittedName>
        <fullName evidence="1">Uncharacterized protein</fullName>
    </submittedName>
</protein>
<evidence type="ECO:0000313" key="1">
    <source>
        <dbReference type="EMBL" id="KAI0510058.1"/>
    </source>
</evidence>
<reference evidence="1" key="1">
    <citation type="journal article" date="2022" name="Front. Genet.">
        <title>Chromosome-Scale Assembly of the Dendrobium nobile Genome Provides Insights Into the Molecular Mechanism of the Biosynthesis of the Medicinal Active Ingredient of Dendrobium.</title>
        <authorList>
            <person name="Xu Q."/>
            <person name="Niu S.-C."/>
            <person name="Li K.-L."/>
            <person name="Zheng P.-J."/>
            <person name="Zhang X.-J."/>
            <person name="Jia Y."/>
            <person name="Liu Y."/>
            <person name="Niu Y.-X."/>
            <person name="Yu L.-H."/>
            <person name="Chen D.-F."/>
            <person name="Zhang G.-Q."/>
        </authorList>
    </citation>
    <scope>NUCLEOTIDE SEQUENCE</scope>
    <source>
        <tissue evidence="1">Leaf</tissue>
    </source>
</reference>
<gene>
    <name evidence="1" type="ORF">KFK09_010658</name>
</gene>
<comment type="caution">
    <text evidence="1">The sequence shown here is derived from an EMBL/GenBank/DDBJ whole genome shotgun (WGS) entry which is preliminary data.</text>
</comment>
<dbReference type="Proteomes" id="UP000829196">
    <property type="component" value="Unassembled WGS sequence"/>
</dbReference>
<evidence type="ECO:0000313" key="2">
    <source>
        <dbReference type="Proteomes" id="UP000829196"/>
    </source>
</evidence>
<accession>A0A8T3BG84</accession>
<dbReference type="EMBL" id="JAGYWB010000009">
    <property type="protein sequence ID" value="KAI0510058.1"/>
    <property type="molecule type" value="Genomic_DNA"/>
</dbReference>
<dbReference type="AlphaFoldDB" id="A0A8T3BG84"/>
<proteinExistence type="predicted"/>
<keyword evidence="2" id="KW-1185">Reference proteome</keyword>
<sequence>MFLKYKYKIPICNNKLPQITLFIGIQSIKISHENINPTTPIVTEDATESSVNHNKRPLWAGYSKSQTVNTAGIYCCRILGSQLMIK</sequence>
<organism evidence="1 2">
    <name type="scientific">Dendrobium nobile</name>
    <name type="common">Orchid</name>
    <dbReference type="NCBI Taxonomy" id="94219"/>
    <lineage>
        <taxon>Eukaryota</taxon>
        <taxon>Viridiplantae</taxon>
        <taxon>Streptophyta</taxon>
        <taxon>Embryophyta</taxon>
        <taxon>Tracheophyta</taxon>
        <taxon>Spermatophyta</taxon>
        <taxon>Magnoliopsida</taxon>
        <taxon>Liliopsida</taxon>
        <taxon>Asparagales</taxon>
        <taxon>Orchidaceae</taxon>
        <taxon>Epidendroideae</taxon>
        <taxon>Malaxideae</taxon>
        <taxon>Dendrobiinae</taxon>
        <taxon>Dendrobium</taxon>
    </lineage>
</organism>
<name>A0A8T3BG84_DENNO</name>